<evidence type="ECO:0000259" key="5">
    <source>
        <dbReference type="Pfam" id="PF03787"/>
    </source>
</evidence>
<feature type="domain" description="CRISPR type III-associated protein" evidence="5">
    <location>
        <begin position="21"/>
        <end position="222"/>
    </location>
</feature>
<dbReference type="InterPro" id="IPR005510">
    <property type="entry name" value="Csm4"/>
</dbReference>
<sequence length="329" mass="38468">MNTYMVKLNPYGSITRFPDSQTLFGSICWAIRDMYGEDVLEDILENFYEHENRFVVSSVFPRGLISIPMEVWTTVEETNNLLDSIKGDKSKIIKRAKLLKKAKYMTLEVFRCYMKGSFNKKDMYQSILLGDGKGKYKLIENILAFSDEKVSKVSYKVDKGKRNKINRKSGSTEEGNLYYYNRTFLDKNAELYFFIKTNNIEFFEPIFRYLSDSGIGSDKSIGANSYKVELGNKFTYEKNIYESILFSKYIPYYDEIDWDNSYFKIEFGSYKVESRFKFMGQDIFKNEVGYLTEGSKIMLKANKEIYGQLPIVKILNGKKIRHNGLGFFL</sequence>
<dbReference type="OrthoDB" id="2608266at2"/>
<dbReference type="Pfam" id="PF03787">
    <property type="entry name" value="RAMPs"/>
    <property type="match status" value="1"/>
</dbReference>
<keyword evidence="3" id="KW-0694">RNA-binding</keyword>
<dbReference type="GO" id="GO:0051607">
    <property type="term" value="P:defense response to virus"/>
    <property type="evidence" value="ECO:0007669"/>
    <property type="project" value="UniProtKB-KW"/>
</dbReference>
<evidence type="ECO:0000256" key="3">
    <source>
        <dbReference type="ARBA" id="ARBA00022884"/>
    </source>
</evidence>
<keyword evidence="4" id="KW-0051">Antiviral defense</keyword>
<accession>A0A419T1D6</accession>
<protein>
    <recommendedName>
        <fullName evidence="2">CRISPR system Cms protein Csm4</fullName>
    </recommendedName>
</protein>
<evidence type="ECO:0000313" key="6">
    <source>
        <dbReference type="EMBL" id="RKD31285.1"/>
    </source>
</evidence>
<evidence type="ECO:0000256" key="4">
    <source>
        <dbReference type="ARBA" id="ARBA00023118"/>
    </source>
</evidence>
<comment type="caution">
    <text evidence="6">The sequence shown here is derived from an EMBL/GenBank/DDBJ whole genome shotgun (WGS) entry which is preliminary data.</text>
</comment>
<proteinExistence type="inferred from homology"/>
<dbReference type="AlphaFoldDB" id="A0A419T1D6"/>
<evidence type="ECO:0000256" key="2">
    <source>
        <dbReference type="ARBA" id="ARBA00016109"/>
    </source>
</evidence>
<dbReference type="InterPro" id="IPR005537">
    <property type="entry name" value="RAMP_III_fam"/>
</dbReference>
<dbReference type="GO" id="GO:0003723">
    <property type="term" value="F:RNA binding"/>
    <property type="evidence" value="ECO:0007669"/>
    <property type="project" value="UniProtKB-KW"/>
</dbReference>
<dbReference type="EMBL" id="MCIB01000023">
    <property type="protein sequence ID" value="RKD31285.1"/>
    <property type="molecule type" value="Genomic_DNA"/>
</dbReference>
<organism evidence="6 7">
    <name type="scientific">Thermohalobacter berrensis</name>
    <dbReference type="NCBI Taxonomy" id="99594"/>
    <lineage>
        <taxon>Bacteria</taxon>
        <taxon>Bacillati</taxon>
        <taxon>Bacillota</taxon>
        <taxon>Tissierellia</taxon>
        <taxon>Tissierellales</taxon>
        <taxon>Thermohalobacteraceae</taxon>
        <taxon>Thermohalobacter</taxon>
    </lineage>
</organism>
<reference evidence="6 7" key="1">
    <citation type="submission" date="2016-08" db="EMBL/GenBank/DDBJ databases">
        <title>Novel Firmicutes and Novel Genomes.</title>
        <authorList>
            <person name="Poppleton D.I."/>
            <person name="Gribaldo S."/>
        </authorList>
    </citation>
    <scope>NUCLEOTIDE SEQUENCE [LARGE SCALE GENOMIC DNA]</scope>
    <source>
        <strain evidence="6 7">CTT3</strain>
    </source>
</reference>
<dbReference type="RefSeq" id="WP_120169740.1">
    <property type="nucleotide sequence ID" value="NZ_MCIB01000023.1"/>
</dbReference>
<comment type="similarity">
    <text evidence="1">Belongs to the CRISPR-associated Csm4 family.</text>
</comment>
<gene>
    <name evidence="6" type="ORF">BET03_03920</name>
</gene>
<dbReference type="NCBIfam" id="TIGR01903">
    <property type="entry name" value="cas5_csm4"/>
    <property type="match status" value="1"/>
</dbReference>
<dbReference type="Proteomes" id="UP000284177">
    <property type="component" value="Unassembled WGS sequence"/>
</dbReference>
<evidence type="ECO:0000313" key="7">
    <source>
        <dbReference type="Proteomes" id="UP000284177"/>
    </source>
</evidence>
<keyword evidence="7" id="KW-1185">Reference proteome</keyword>
<evidence type="ECO:0000256" key="1">
    <source>
        <dbReference type="ARBA" id="ARBA00005772"/>
    </source>
</evidence>
<name>A0A419T1D6_9FIRM</name>